<organism evidence="1 2">
    <name type="scientific">Choanephora cucurbitarum</name>
    <dbReference type="NCBI Taxonomy" id="101091"/>
    <lineage>
        <taxon>Eukaryota</taxon>
        <taxon>Fungi</taxon>
        <taxon>Fungi incertae sedis</taxon>
        <taxon>Mucoromycota</taxon>
        <taxon>Mucoromycotina</taxon>
        <taxon>Mucoromycetes</taxon>
        <taxon>Mucorales</taxon>
        <taxon>Mucorineae</taxon>
        <taxon>Choanephoraceae</taxon>
        <taxon>Choanephoroideae</taxon>
        <taxon>Choanephora</taxon>
    </lineage>
</organism>
<dbReference type="EMBL" id="LUGH01001676">
    <property type="protein sequence ID" value="OBZ80846.1"/>
    <property type="molecule type" value="Genomic_DNA"/>
</dbReference>
<gene>
    <name evidence="1" type="ORF">A0J61_11105</name>
</gene>
<evidence type="ECO:0000313" key="1">
    <source>
        <dbReference type="EMBL" id="OBZ80846.1"/>
    </source>
</evidence>
<accession>A0A1C7MWL5</accession>
<protein>
    <submittedName>
        <fullName evidence="1">Uncharacterized protein</fullName>
    </submittedName>
</protein>
<reference evidence="1 2" key="1">
    <citation type="submission" date="2016-03" db="EMBL/GenBank/DDBJ databases">
        <title>Choanephora cucurbitarum.</title>
        <authorList>
            <person name="Min B."/>
            <person name="Park H."/>
            <person name="Park J.-H."/>
            <person name="Shin H.-D."/>
            <person name="Choi I.-G."/>
        </authorList>
    </citation>
    <scope>NUCLEOTIDE SEQUENCE [LARGE SCALE GENOMIC DNA]</scope>
    <source>
        <strain evidence="1 2">KUS-F28377</strain>
    </source>
</reference>
<dbReference type="Proteomes" id="UP000093000">
    <property type="component" value="Unassembled WGS sequence"/>
</dbReference>
<name>A0A1C7MWL5_9FUNG</name>
<dbReference type="InParanoid" id="A0A1C7MWL5"/>
<dbReference type="AlphaFoldDB" id="A0A1C7MWL5"/>
<comment type="caution">
    <text evidence="1">The sequence shown here is derived from an EMBL/GenBank/DDBJ whole genome shotgun (WGS) entry which is preliminary data.</text>
</comment>
<sequence>MLIFQLNDTLETTEKPADLLLRRAMPQVETPLQGLKNQTSVLASQVQSLTTLVQGFHAFPAAVFQQLEPFLQINTEAHSMMQQWNRIASEGVTLDVRLHIPESSHQAELPASSLSLNITEPSVAFNPPILQTDPSPSILKSSLTITTASHSTQTALVPSGSLELNIKAFRNVKTLSALWRIWFDGLPGHHPHLQA</sequence>
<evidence type="ECO:0000313" key="2">
    <source>
        <dbReference type="Proteomes" id="UP000093000"/>
    </source>
</evidence>
<proteinExistence type="predicted"/>
<keyword evidence="2" id="KW-1185">Reference proteome</keyword>